<dbReference type="InterPro" id="IPR012902">
    <property type="entry name" value="N_methyl_site"/>
</dbReference>
<sequence>MTSHGFSLIEALIVMAIVGTLAAVAIGSYARWRASSTVMEAAQQFSQAVTTTRTGAKSTNTCWQIRLSAPLASATSYEIRHFPDETCTGTPTQEQTHALPRGTVIRLTGASSAGTNNVNFAPPYATTDPAPNTYLVQWSAAPSIRRTVRITSILGKVVVK</sequence>
<organism evidence="6 7">
    <name type="scientific">Deinococcus malanensis</name>
    <dbReference type="NCBI Taxonomy" id="1706855"/>
    <lineage>
        <taxon>Bacteria</taxon>
        <taxon>Thermotogati</taxon>
        <taxon>Deinococcota</taxon>
        <taxon>Deinococci</taxon>
        <taxon>Deinococcales</taxon>
        <taxon>Deinococcaceae</taxon>
        <taxon>Deinococcus</taxon>
    </lineage>
</organism>
<protein>
    <recommendedName>
        <fullName evidence="8">Prepilin-type N-terminal cleavage/methylation domain-containing protein</fullName>
    </recommendedName>
</protein>
<evidence type="ECO:0000256" key="5">
    <source>
        <dbReference type="SAM" id="Phobius"/>
    </source>
</evidence>
<evidence type="ECO:0000256" key="3">
    <source>
        <dbReference type="ARBA" id="ARBA00022764"/>
    </source>
</evidence>
<dbReference type="NCBIfam" id="TIGR02532">
    <property type="entry name" value="IV_pilin_GFxxxE"/>
    <property type="match status" value="1"/>
</dbReference>
<evidence type="ECO:0000313" key="7">
    <source>
        <dbReference type="Proteomes" id="UP000647587"/>
    </source>
</evidence>
<reference evidence="7" key="1">
    <citation type="journal article" date="2019" name="Int. J. Syst. Evol. Microbiol.">
        <title>The Global Catalogue of Microorganisms (GCM) 10K type strain sequencing project: providing services to taxonomists for standard genome sequencing and annotation.</title>
        <authorList>
            <consortium name="The Broad Institute Genomics Platform"/>
            <consortium name="The Broad Institute Genome Sequencing Center for Infectious Disease"/>
            <person name="Wu L."/>
            <person name="Ma J."/>
        </authorList>
    </citation>
    <scope>NUCLEOTIDE SEQUENCE [LARGE SCALE GENOMIC DNA]</scope>
    <source>
        <strain evidence="7">JCM 30331</strain>
    </source>
</reference>
<keyword evidence="7" id="KW-1185">Reference proteome</keyword>
<evidence type="ECO:0000256" key="1">
    <source>
        <dbReference type="ARBA" id="ARBA00004203"/>
    </source>
</evidence>
<proteinExistence type="predicted"/>
<feature type="transmembrane region" description="Helical" evidence="5">
    <location>
        <begin position="6"/>
        <end position="30"/>
    </location>
</feature>
<evidence type="ECO:0008006" key="8">
    <source>
        <dbReference type="Google" id="ProtNLM"/>
    </source>
</evidence>
<dbReference type="EMBL" id="BMPP01000010">
    <property type="protein sequence ID" value="GGK30721.1"/>
    <property type="molecule type" value="Genomic_DNA"/>
</dbReference>
<dbReference type="Gene3D" id="3.30.700.10">
    <property type="entry name" value="Glycoprotein, Type 4 Pilin"/>
    <property type="match status" value="1"/>
</dbReference>
<evidence type="ECO:0000313" key="6">
    <source>
        <dbReference type="EMBL" id="GGK30721.1"/>
    </source>
</evidence>
<dbReference type="Pfam" id="PF07963">
    <property type="entry name" value="N_methyl"/>
    <property type="match status" value="1"/>
</dbReference>
<dbReference type="PROSITE" id="PS00409">
    <property type="entry name" value="PROKAR_NTER_METHYL"/>
    <property type="match status" value="1"/>
</dbReference>
<keyword evidence="5" id="KW-0472">Membrane</keyword>
<evidence type="ECO:0000256" key="2">
    <source>
        <dbReference type="ARBA" id="ARBA00004418"/>
    </source>
</evidence>
<accession>A0ABQ2EY62</accession>
<evidence type="ECO:0000256" key="4">
    <source>
        <dbReference type="ARBA" id="ARBA00023237"/>
    </source>
</evidence>
<comment type="caution">
    <text evidence="6">The sequence shown here is derived from an EMBL/GenBank/DDBJ whole genome shotgun (WGS) entry which is preliminary data.</text>
</comment>
<name>A0ABQ2EY62_9DEIO</name>
<gene>
    <name evidence="6" type="ORF">GCM10008955_25660</name>
</gene>
<dbReference type="RefSeq" id="WP_189009280.1">
    <property type="nucleotide sequence ID" value="NZ_BMPP01000010.1"/>
</dbReference>
<keyword evidence="3" id="KW-0574">Periplasm</keyword>
<dbReference type="Proteomes" id="UP000647587">
    <property type="component" value="Unassembled WGS sequence"/>
</dbReference>
<keyword evidence="4" id="KW-0998">Cell outer membrane</keyword>
<dbReference type="SUPFAM" id="SSF54523">
    <property type="entry name" value="Pili subunits"/>
    <property type="match status" value="1"/>
</dbReference>
<dbReference type="InterPro" id="IPR045584">
    <property type="entry name" value="Pilin-like"/>
</dbReference>
<comment type="subcellular location">
    <subcellularLocation>
        <location evidence="1">Cell outer membrane</location>
        <topology evidence="1">Single-pass membrane protein</topology>
    </subcellularLocation>
    <subcellularLocation>
        <location evidence="2">Periplasm</location>
    </subcellularLocation>
</comment>
<keyword evidence="5" id="KW-1133">Transmembrane helix</keyword>
<keyword evidence="5" id="KW-0812">Transmembrane</keyword>